<feature type="region of interest" description="Disordered" evidence="1">
    <location>
        <begin position="1"/>
        <end position="87"/>
    </location>
</feature>
<feature type="compositionally biased region" description="Polar residues" evidence="1">
    <location>
        <begin position="43"/>
        <end position="61"/>
    </location>
</feature>
<gene>
    <name evidence="3" type="ORF">SEMRO_846_G210230.1</name>
</gene>
<protein>
    <submittedName>
        <fullName evidence="3">Uncharacterized protein</fullName>
    </submittedName>
</protein>
<organism evidence="3 4">
    <name type="scientific">Seminavis robusta</name>
    <dbReference type="NCBI Taxonomy" id="568900"/>
    <lineage>
        <taxon>Eukaryota</taxon>
        <taxon>Sar</taxon>
        <taxon>Stramenopiles</taxon>
        <taxon>Ochrophyta</taxon>
        <taxon>Bacillariophyta</taxon>
        <taxon>Bacillariophyceae</taxon>
        <taxon>Bacillariophycidae</taxon>
        <taxon>Naviculales</taxon>
        <taxon>Naviculaceae</taxon>
        <taxon>Seminavis</taxon>
    </lineage>
</organism>
<dbReference type="AlphaFoldDB" id="A0A9N8HJA5"/>
<dbReference type="EMBL" id="CAICTM010000845">
    <property type="protein sequence ID" value="CAB9517298.1"/>
    <property type="molecule type" value="Genomic_DNA"/>
</dbReference>
<feature type="compositionally biased region" description="Basic residues" evidence="1">
    <location>
        <begin position="67"/>
        <end position="81"/>
    </location>
</feature>
<feature type="compositionally biased region" description="Low complexity" evidence="1">
    <location>
        <begin position="407"/>
        <end position="437"/>
    </location>
</feature>
<proteinExistence type="predicted"/>
<feature type="transmembrane region" description="Helical" evidence="2">
    <location>
        <begin position="316"/>
        <end position="338"/>
    </location>
</feature>
<evidence type="ECO:0000313" key="4">
    <source>
        <dbReference type="Proteomes" id="UP001153069"/>
    </source>
</evidence>
<feature type="compositionally biased region" description="Low complexity" evidence="1">
    <location>
        <begin position="264"/>
        <end position="277"/>
    </location>
</feature>
<keyword evidence="2" id="KW-0812">Transmembrane</keyword>
<feature type="region of interest" description="Disordered" evidence="1">
    <location>
        <begin position="348"/>
        <end position="367"/>
    </location>
</feature>
<feature type="compositionally biased region" description="Pro residues" evidence="1">
    <location>
        <begin position="382"/>
        <end position="392"/>
    </location>
</feature>
<name>A0A9N8HJA5_9STRA</name>
<keyword evidence="2" id="KW-1133">Transmembrane helix</keyword>
<sequence>MDGVEDSPIKQKSVLMMSTKSPHFIPEASPRSSKQYVRPHATPSFTTSIDGLDSSYRSQGMPSMKDSHRRTTVKAKTKRHAVQSAHVPTRLATDVRTDNPMEEPTLLCPGRYASPIHSESLRRPHSHVENGPGMDVPPQQVIVPSSRRKKKLHTTNHLNFHHGDLDDDGNKDRESLTNCIDWRELERHQKHSKRWMEEKECLFSNEYILPGPEAQLAGSNNAIQTANSSSAPPTQVGMFQIPEPAPDLTPFNVFSQAARDTHRTNNNTSNSNDNPSTGAAEDPYSGGLVIEARVVEDDDDDRHSSRKVSGLRRQMCFGFVCMFALLAMGTAGVALLVLNQLNVSSSLTPTATPQPTGLTKQPAVPPTLTRDPSYAPFTAPQTPWPTTSPPTTRPAVTPLTTISPTARSSTTTNPTLRPTNPPTTIAPTQWPTTIAPTTIPPTPVASDVSVGRNMTLTGIEIMTGNHWKEQDEEYIYPAITINDEVFLPSSCAARWCTLYRLVSKDSVKTYPDFADWYSTTNGYSVAGTSKGVEMGDMELKILVLKKTEDWLYQTNNASQFVEYQWQISASDWFRPQQNWISSGQDLSSSGSFYRWRFDVVQV</sequence>
<feature type="region of interest" description="Disordered" evidence="1">
    <location>
        <begin position="261"/>
        <end position="284"/>
    </location>
</feature>
<keyword evidence="4" id="KW-1185">Reference proteome</keyword>
<keyword evidence="2" id="KW-0472">Membrane</keyword>
<evidence type="ECO:0000256" key="1">
    <source>
        <dbReference type="SAM" id="MobiDB-lite"/>
    </source>
</evidence>
<feature type="region of interest" description="Disordered" evidence="1">
    <location>
        <begin position="375"/>
        <end position="446"/>
    </location>
</feature>
<reference evidence="3" key="1">
    <citation type="submission" date="2020-06" db="EMBL/GenBank/DDBJ databases">
        <authorList>
            <consortium name="Plant Systems Biology data submission"/>
        </authorList>
    </citation>
    <scope>NUCLEOTIDE SEQUENCE</scope>
    <source>
        <strain evidence="3">D6</strain>
    </source>
</reference>
<evidence type="ECO:0000313" key="3">
    <source>
        <dbReference type="EMBL" id="CAB9517298.1"/>
    </source>
</evidence>
<comment type="caution">
    <text evidence="3">The sequence shown here is derived from an EMBL/GenBank/DDBJ whole genome shotgun (WGS) entry which is preliminary data.</text>
</comment>
<dbReference type="Proteomes" id="UP001153069">
    <property type="component" value="Unassembled WGS sequence"/>
</dbReference>
<accession>A0A9N8HJA5</accession>
<feature type="compositionally biased region" description="Polar residues" evidence="1">
    <location>
        <begin position="348"/>
        <end position="359"/>
    </location>
</feature>
<evidence type="ECO:0000256" key="2">
    <source>
        <dbReference type="SAM" id="Phobius"/>
    </source>
</evidence>